<dbReference type="Proteomes" id="UP000005408">
    <property type="component" value="Unassembled WGS sequence"/>
</dbReference>
<sequence length="569" mass="65172">MFVQERILSFDWKESGASRLTRTVSKALTMHGCEKSGVGSHFSTHLQDKGVKNKLITFRGHRFNHLFYAAGATYHHLADIKTFLDSWSDPNELLKSISFDVNEKVYTSSLRALGIIDKIITGPFWRVIEKTENILDLNPVLLNMKLNLQDLSQDASPLLEGHLVFPEESVHKDEVYDSLFENTNDAIFETYTQMALELAIGGMLLILERQAKDQLPGGIYYEPSETDQLRAAAVPTTNTCSERDFAQLDVLMRLKPSASTTAYESVIMWTNNKTSTWLNSLSNSEKNSIINDARKSAPEIMELIKERQRSLYETKVEILRAKQEKRVMQENKMYNQKEVHWKQIVPKPAVIIQSFLRHHNLQRGRVLKHRNQVGSKSKKGTSKDFFFKESLTSQILLIQREQSSRENSRHRRTSQLSRSTSSSAYPMSEEKIRDNVKKGNPFNSIVQSGSDDNTLDQNLTLEDFKDFNLSLNVKKDFDICKGIVAQIGGNDYKDHIKEAMQRCMTNKVMSYMNISGKKNKYAFGGSNYFKLVKEVMMRNYNVTENQVVEATANYLKWAPERKDGGGRKK</sequence>
<keyword evidence="4" id="KW-1185">Reference proteome</keyword>
<dbReference type="PANTHER" id="PTHR11046">
    <property type="entry name" value="OLIGORIBONUCLEASE, MITOCHONDRIAL"/>
    <property type="match status" value="1"/>
</dbReference>
<feature type="region of interest" description="Disordered" evidence="2">
    <location>
        <begin position="400"/>
        <end position="430"/>
    </location>
</feature>
<dbReference type="AlphaFoldDB" id="A0A8W8MPP0"/>
<organism evidence="3 4">
    <name type="scientific">Magallana gigas</name>
    <name type="common">Pacific oyster</name>
    <name type="synonym">Crassostrea gigas</name>
    <dbReference type="NCBI Taxonomy" id="29159"/>
    <lineage>
        <taxon>Eukaryota</taxon>
        <taxon>Metazoa</taxon>
        <taxon>Spiralia</taxon>
        <taxon>Lophotrochozoa</taxon>
        <taxon>Mollusca</taxon>
        <taxon>Bivalvia</taxon>
        <taxon>Autobranchia</taxon>
        <taxon>Pteriomorphia</taxon>
        <taxon>Ostreida</taxon>
        <taxon>Ostreoidea</taxon>
        <taxon>Ostreidae</taxon>
        <taxon>Magallana</taxon>
    </lineage>
</organism>
<name>A0A8W8MPP0_MAGGI</name>
<protein>
    <submittedName>
        <fullName evidence="3">Uncharacterized protein</fullName>
    </submittedName>
</protein>
<keyword evidence="1" id="KW-0378">Hydrolase</keyword>
<evidence type="ECO:0000256" key="2">
    <source>
        <dbReference type="SAM" id="MobiDB-lite"/>
    </source>
</evidence>
<dbReference type="GO" id="GO:0000175">
    <property type="term" value="F:3'-5'-RNA exonuclease activity"/>
    <property type="evidence" value="ECO:0007669"/>
    <property type="project" value="InterPro"/>
</dbReference>
<proteinExistence type="predicted"/>
<reference evidence="3" key="1">
    <citation type="submission" date="2022-08" db="UniProtKB">
        <authorList>
            <consortium name="EnsemblMetazoa"/>
        </authorList>
    </citation>
    <scope>IDENTIFICATION</scope>
    <source>
        <strain evidence="3">05x7-T-G4-1.051#20</strain>
    </source>
</reference>
<evidence type="ECO:0000313" key="4">
    <source>
        <dbReference type="Proteomes" id="UP000005408"/>
    </source>
</evidence>
<dbReference type="InterPro" id="IPR022894">
    <property type="entry name" value="Oligoribonuclease"/>
</dbReference>
<dbReference type="PANTHER" id="PTHR11046:SF29">
    <property type="match status" value="1"/>
</dbReference>
<keyword evidence="1" id="KW-0540">Nuclease</keyword>
<evidence type="ECO:0000313" key="3">
    <source>
        <dbReference type="EnsemblMetazoa" id="G33629.1:cds"/>
    </source>
</evidence>
<dbReference type="EnsemblMetazoa" id="G33629.1">
    <property type="protein sequence ID" value="G33629.1:cds"/>
    <property type="gene ID" value="G33629"/>
</dbReference>
<accession>A0A8W8MPP0</accession>
<feature type="compositionally biased region" description="Low complexity" evidence="2">
    <location>
        <begin position="414"/>
        <end position="423"/>
    </location>
</feature>
<evidence type="ECO:0000256" key="1">
    <source>
        <dbReference type="ARBA" id="ARBA00022722"/>
    </source>
</evidence>